<comment type="caution">
    <text evidence="8">The sequence shown here is derived from an EMBL/GenBank/DDBJ whole genome shotgun (WGS) entry which is preliminary data.</text>
</comment>
<dbReference type="SUPFAM" id="SSF140718">
    <property type="entry name" value="Mediator hinge subcomplex-like"/>
    <property type="match status" value="1"/>
</dbReference>
<evidence type="ECO:0000256" key="1">
    <source>
        <dbReference type="ARBA" id="ARBA00004123"/>
    </source>
</evidence>
<keyword evidence="4 7" id="KW-0805">Transcription regulation</keyword>
<dbReference type="Gene3D" id="6.10.140.200">
    <property type="match status" value="1"/>
</dbReference>
<name>A0ABR2VQ48_9FUNG</name>
<comment type="subunit">
    <text evidence="7">Component of the Mediator complex.</text>
</comment>
<evidence type="ECO:0000313" key="8">
    <source>
        <dbReference type="EMBL" id="KAK9693099.1"/>
    </source>
</evidence>
<sequence length="244" mass="28632">MATQPQLSAAYPAPPDYYKRFSDENLEKFRNWKDNSNDTNLAPTAPATVHPEKEFEFLEPPKPITEGDYWMFGKRWLIEDVLPSLEEQNVQQLYPKENIDRVKELKKLNFSLVFSFLELVETLIRNPTQFTMNIDHIRLILINMHHIINEYRPHQAKETLILILQEQVEKRKKDTQELSNSCDEILEKLTSIRGEFIDKITDQMDLDETNVKDEEANTPLYNQANAPTKSNCNRKLLELIDLIV</sequence>
<evidence type="ECO:0000256" key="3">
    <source>
        <dbReference type="ARBA" id="ARBA00020631"/>
    </source>
</evidence>
<dbReference type="InterPro" id="IPR044888">
    <property type="entry name" value="Mediatior_Med7_sf"/>
</dbReference>
<dbReference type="Proteomes" id="UP001479436">
    <property type="component" value="Unassembled WGS sequence"/>
</dbReference>
<protein>
    <recommendedName>
        <fullName evidence="3 7">Mediator of RNA polymerase II transcription subunit 7</fullName>
    </recommendedName>
</protein>
<evidence type="ECO:0000256" key="7">
    <source>
        <dbReference type="RuleBase" id="RU364060"/>
    </source>
</evidence>
<dbReference type="InterPro" id="IPR009244">
    <property type="entry name" value="Mediatior_Med7"/>
</dbReference>
<dbReference type="PANTHER" id="PTHR21428">
    <property type="entry name" value="MEDIATOR OF RNA POLYMERASE II TRANSCRIPTION SUBUNIT 7"/>
    <property type="match status" value="1"/>
</dbReference>
<evidence type="ECO:0000256" key="4">
    <source>
        <dbReference type="ARBA" id="ARBA00023015"/>
    </source>
</evidence>
<proteinExistence type="inferred from homology"/>
<keyword evidence="9" id="KW-1185">Reference proteome</keyword>
<evidence type="ECO:0000256" key="5">
    <source>
        <dbReference type="ARBA" id="ARBA00023163"/>
    </source>
</evidence>
<dbReference type="Gene3D" id="6.10.140.1520">
    <property type="match status" value="1"/>
</dbReference>
<evidence type="ECO:0000256" key="2">
    <source>
        <dbReference type="ARBA" id="ARBA00009994"/>
    </source>
</evidence>
<comment type="subcellular location">
    <subcellularLocation>
        <location evidence="1 7">Nucleus</location>
    </subcellularLocation>
</comment>
<dbReference type="InterPro" id="IPR037212">
    <property type="entry name" value="Med7/Med21-like"/>
</dbReference>
<gene>
    <name evidence="8" type="primary">MED7</name>
    <name evidence="8" type="ORF">K7432_014070</name>
</gene>
<organism evidence="8 9">
    <name type="scientific">Basidiobolus ranarum</name>
    <dbReference type="NCBI Taxonomy" id="34480"/>
    <lineage>
        <taxon>Eukaryota</taxon>
        <taxon>Fungi</taxon>
        <taxon>Fungi incertae sedis</taxon>
        <taxon>Zoopagomycota</taxon>
        <taxon>Entomophthoromycotina</taxon>
        <taxon>Basidiobolomycetes</taxon>
        <taxon>Basidiobolales</taxon>
        <taxon>Basidiobolaceae</taxon>
        <taxon>Basidiobolus</taxon>
    </lineage>
</organism>
<evidence type="ECO:0000313" key="9">
    <source>
        <dbReference type="Proteomes" id="UP001479436"/>
    </source>
</evidence>
<dbReference type="EMBL" id="JASJQH010008383">
    <property type="protein sequence ID" value="KAK9693099.1"/>
    <property type="molecule type" value="Genomic_DNA"/>
</dbReference>
<comment type="function">
    <text evidence="7">Component of the Mediator complex, a coactivator involved in the regulated transcription of nearly all RNA polymerase II-dependent genes. Mediator functions as a bridge to convey information from gene-specific regulatory proteins to the basal RNA polymerase II transcription machinery.</text>
</comment>
<reference evidence="8 9" key="1">
    <citation type="submission" date="2023-04" db="EMBL/GenBank/DDBJ databases">
        <title>Genome of Basidiobolus ranarum AG-B5.</title>
        <authorList>
            <person name="Stajich J.E."/>
            <person name="Carter-House D."/>
            <person name="Gryganskyi A."/>
        </authorList>
    </citation>
    <scope>NUCLEOTIDE SEQUENCE [LARGE SCALE GENOMIC DNA]</scope>
    <source>
        <strain evidence="8 9">AG-B5</strain>
    </source>
</reference>
<keyword evidence="5 7" id="KW-0804">Transcription</keyword>
<keyword evidence="7" id="KW-0010">Activator</keyword>
<dbReference type="Pfam" id="PF05983">
    <property type="entry name" value="Med7"/>
    <property type="match status" value="1"/>
</dbReference>
<evidence type="ECO:0000256" key="6">
    <source>
        <dbReference type="ARBA" id="ARBA00023242"/>
    </source>
</evidence>
<keyword evidence="6 7" id="KW-0539">Nucleus</keyword>
<accession>A0ABR2VQ48</accession>
<comment type="similarity">
    <text evidence="2 7">Belongs to the Mediator complex subunit 7 family.</text>
</comment>
<dbReference type="PANTHER" id="PTHR21428:SF11">
    <property type="entry name" value="MEDIATOR OF RNA POLYMERASE II TRANSCRIPTION SUBUNIT 7"/>
    <property type="match status" value="1"/>
</dbReference>